<proteinExistence type="predicted"/>
<gene>
    <name evidence="1" type="ORF">DLM75_11435</name>
</gene>
<sequence>MRFTGESFSRIQNLKFDWKRTFRKYGKRIGFPVSEKNQALKHSVSRIVANWIPAHARNEVENKTEIDQPIQTTRVVD</sequence>
<accession>A0A396Z7A4</accession>
<evidence type="ECO:0000313" key="1">
    <source>
        <dbReference type="EMBL" id="RHX89584.1"/>
    </source>
</evidence>
<name>A0A396Z7A4_9LEPT</name>
<organism evidence="1 2">
    <name type="scientific">Leptospira stimsonii</name>
    <dbReference type="NCBI Taxonomy" id="2202203"/>
    <lineage>
        <taxon>Bacteria</taxon>
        <taxon>Pseudomonadati</taxon>
        <taxon>Spirochaetota</taxon>
        <taxon>Spirochaetia</taxon>
        <taxon>Leptospirales</taxon>
        <taxon>Leptospiraceae</taxon>
        <taxon>Leptospira</taxon>
    </lineage>
</organism>
<dbReference type="EMBL" id="QHCT01000003">
    <property type="protein sequence ID" value="RHX89584.1"/>
    <property type="molecule type" value="Genomic_DNA"/>
</dbReference>
<comment type="caution">
    <text evidence="1">The sequence shown here is derived from an EMBL/GenBank/DDBJ whole genome shotgun (WGS) entry which is preliminary data.</text>
</comment>
<reference evidence="2" key="1">
    <citation type="submission" date="2018-05" db="EMBL/GenBank/DDBJ databases">
        <title>Leptospira yasudae sp. nov. and Leptospira stimsonii sp. nov., two pathogenic species of the genus Leptospira isolated from environmental sources.</title>
        <authorList>
            <person name="Casanovas-Massana A."/>
            <person name="Hamond C."/>
            <person name="Santos L.A."/>
            <person name="Hacker K.P."/>
            <person name="Balassiano I."/>
            <person name="Medeiros M.A."/>
            <person name="Reis M.G."/>
            <person name="Ko A.I."/>
            <person name="Wunder E.A."/>
        </authorList>
    </citation>
    <scope>NUCLEOTIDE SEQUENCE [LARGE SCALE GENOMIC DNA]</scope>
    <source>
        <strain evidence="2">Yale</strain>
    </source>
</reference>
<protein>
    <submittedName>
        <fullName evidence="1">Uncharacterized protein</fullName>
    </submittedName>
</protein>
<dbReference type="Proteomes" id="UP000265798">
    <property type="component" value="Unassembled WGS sequence"/>
</dbReference>
<dbReference type="RefSeq" id="WP_118968660.1">
    <property type="nucleotide sequence ID" value="NZ_QHCT01000003.1"/>
</dbReference>
<evidence type="ECO:0000313" key="2">
    <source>
        <dbReference type="Proteomes" id="UP000265798"/>
    </source>
</evidence>
<dbReference type="AlphaFoldDB" id="A0A396Z7A4"/>